<dbReference type="Gene3D" id="2.70.150.10">
    <property type="entry name" value="Calcium-transporting ATPase, cytoplasmic transduction domain A"/>
    <property type="match status" value="1"/>
</dbReference>
<dbReference type="InterPro" id="IPR027256">
    <property type="entry name" value="P-typ_ATPase_IB"/>
</dbReference>
<evidence type="ECO:0000259" key="11">
    <source>
        <dbReference type="Pfam" id="PF00122"/>
    </source>
</evidence>
<dbReference type="GO" id="GO:0005886">
    <property type="term" value="C:plasma membrane"/>
    <property type="evidence" value="ECO:0007669"/>
    <property type="project" value="UniProtKB-SubCell"/>
</dbReference>
<dbReference type="GO" id="GO:0046872">
    <property type="term" value="F:metal ion binding"/>
    <property type="evidence" value="ECO:0007669"/>
    <property type="project" value="UniProtKB-KW"/>
</dbReference>
<reference evidence="13" key="1">
    <citation type="submission" date="2016-10" db="EMBL/GenBank/DDBJ databases">
        <authorList>
            <person name="Varghese N."/>
            <person name="Submissions S."/>
        </authorList>
    </citation>
    <scope>NUCLEOTIDE SEQUENCE [LARGE SCALE GENOMIC DNA]</scope>
    <source>
        <strain evidence="13">DSM 26348</strain>
    </source>
</reference>
<feature type="transmembrane region" description="Helical" evidence="10">
    <location>
        <begin position="336"/>
        <end position="356"/>
    </location>
</feature>
<dbReference type="InterPro" id="IPR001757">
    <property type="entry name" value="P_typ_ATPase"/>
</dbReference>
<evidence type="ECO:0000256" key="7">
    <source>
        <dbReference type="ARBA" id="ARBA00023136"/>
    </source>
</evidence>
<dbReference type="Gene3D" id="3.40.1110.10">
    <property type="entry name" value="Calcium-transporting ATPase, cytoplasmic domain N"/>
    <property type="match status" value="1"/>
</dbReference>
<organism evidence="12 13">
    <name type="scientific">Planctomicrobium piriforme</name>
    <dbReference type="NCBI Taxonomy" id="1576369"/>
    <lineage>
        <taxon>Bacteria</taxon>
        <taxon>Pseudomonadati</taxon>
        <taxon>Planctomycetota</taxon>
        <taxon>Planctomycetia</taxon>
        <taxon>Planctomycetales</taxon>
        <taxon>Planctomycetaceae</taxon>
        <taxon>Planctomicrobium</taxon>
    </lineage>
</organism>
<keyword evidence="10" id="KW-0547">Nucleotide-binding</keyword>
<evidence type="ECO:0000256" key="8">
    <source>
        <dbReference type="ARBA" id="ARBA00039097"/>
    </source>
</evidence>
<keyword evidence="10" id="KW-1003">Cell membrane</keyword>
<comment type="subcellular location">
    <subcellularLocation>
        <location evidence="10">Cell membrane</location>
    </subcellularLocation>
    <subcellularLocation>
        <location evidence="1">Membrane</location>
    </subcellularLocation>
</comment>
<dbReference type="FunFam" id="2.70.150.10:FF:000002">
    <property type="entry name" value="Copper-transporting ATPase 1, putative"/>
    <property type="match status" value="1"/>
</dbReference>
<evidence type="ECO:0000313" key="13">
    <source>
        <dbReference type="Proteomes" id="UP000199518"/>
    </source>
</evidence>
<sequence>MTQPNDELVFRIQGMDCAEEVRVLKQTVGPLVGGEDKLTFDILNARMRVHAANSKELADRIRSAVASAGMRASLASEASSTKGESARTDRLRTMLTAFSGMGLLAGFISHGLLGGGWRAAIGSGELAESARLPFLTVLFYGIACLAGVWLVLPKAWLALRSLRPDMNLLMTVAVLGAIAINQWFEAAAVSFLFAFSLLLESWSVGRARRAIAALLDLAPPKARVDRNGGEEEIALEDVAIGDLIVIRPGERIPIDGQVKEGASDVNQAPITGESQPVEKTIGSDVFAGTINGDGALKVMSTRLAGQSMLASMIRMVGEAQSRRAPSEQWVEQFAKYYTPSVMGVALLVLLVPSLLFNQPWDRSIYNSLVLLVIACPCALVISTPVSVVAALTAAARQGVLIKGGMYVEAPAHLRAIALDKTGTLTMGQPSVVEIVALSAHEERDLLERAAAMEQRSDHPLAKAIVEYARLQGVKASPAEDFQLIQGKGATARFEGRQFWLGSHKYLEERGQETPELRDRLQLMSSGGRTIVVIGNEEHVCGLIALADQIRPRIRETLGQLRTLGIQHLIMLTGDNAPTAKAIGDLAGIDEVRAELLPADKIAVVEELVQKYGQVAMVGDGVNDAPALARASLGIAMGSVGSDAAIETADIALMADDVSRLPWLIEHSRRTLRIIRQNIAFSLAVKAVFVVLTFAGIASLWLAIAADTGASLLVVANGLRLLRGQVAP</sequence>
<keyword evidence="4 10" id="KW-0479">Metal-binding</keyword>
<comment type="similarity">
    <text evidence="2 10">Belongs to the cation transport ATPase (P-type) (TC 3.A.3) family. Type IB subfamily.</text>
</comment>
<dbReference type="InterPro" id="IPR059000">
    <property type="entry name" value="ATPase_P-type_domA"/>
</dbReference>
<dbReference type="Pfam" id="PF00122">
    <property type="entry name" value="E1-E2_ATPase"/>
    <property type="match status" value="1"/>
</dbReference>
<feature type="domain" description="P-type ATPase A" evidence="11">
    <location>
        <begin position="217"/>
        <end position="316"/>
    </location>
</feature>
<dbReference type="InterPro" id="IPR023299">
    <property type="entry name" value="ATPase_P-typ_cyto_dom_N"/>
</dbReference>
<dbReference type="Gene3D" id="3.40.50.1000">
    <property type="entry name" value="HAD superfamily/HAD-like"/>
    <property type="match status" value="1"/>
</dbReference>
<gene>
    <name evidence="12" type="ORF">SAMN05421753_12063</name>
</gene>
<keyword evidence="10" id="KW-0067">ATP-binding</keyword>
<dbReference type="GO" id="GO:0005524">
    <property type="term" value="F:ATP binding"/>
    <property type="evidence" value="ECO:0007669"/>
    <property type="project" value="UniProtKB-UniRule"/>
</dbReference>
<dbReference type="STRING" id="1576369.SAMN05421753_12063"/>
<comment type="catalytic activity">
    <reaction evidence="9">
        <text>Zn(2+)(in) + ATP + H2O = Zn(2+)(out) + ADP + phosphate + H(+)</text>
        <dbReference type="Rhea" id="RHEA:20621"/>
        <dbReference type="ChEBI" id="CHEBI:15377"/>
        <dbReference type="ChEBI" id="CHEBI:15378"/>
        <dbReference type="ChEBI" id="CHEBI:29105"/>
        <dbReference type="ChEBI" id="CHEBI:30616"/>
        <dbReference type="ChEBI" id="CHEBI:43474"/>
        <dbReference type="ChEBI" id="CHEBI:456216"/>
        <dbReference type="EC" id="7.2.2.12"/>
    </reaction>
</comment>
<proteinExistence type="inferred from homology"/>
<evidence type="ECO:0000313" key="12">
    <source>
        <dbReference type="EMBL" id="SFJ43194.1"/>
    </source>
</evidence>
<evidence type="ECO:0000256" key="5">
    <source>
        <dbReference type="ARBA" id="ARBA00022967"/>
    </source>
</evidence>
<dbReference type="RefSeq" id="WP_217647179.1">
    <property type="nucleotide sequence ID" value="NZ_FOQD01000020.1"/>
</dbReference>
<evidence type="ECO:0000256" key="2">
    <source>
        <dbReference type="ARBA" id="ARBA00006024"/>
    </source>
</evidence>
<name>A0A1I3R987_9PLAN</name>
<dbReference type="SUPFAM" id="SSF81653">
    <property type="entry name" value="Calcium ATPase, transduction domain A"/>
    <property type="match status" value="1"/>
</dbReference>
<dbReference type="GO" id="GO:0016887">
    <property type="term" value="F:ATP hydrolysis activity"/>
    <property type="evidence" value="ECO:0007669"/>
    <property type="project" value="InterPro"/>
</dbReference>
<dbReference type="SFLD" id="SFLDG00002">
    <property type="entry name" value="C1.7:_P-type_atpase_like"/>
    <property type="match status" value="1"/>
</dbReference>
<dbReference type="PRINTS" id="PR00119">
    <property type="entry name" value="CATATPASE"/>
</dbReference>
<dbReference type="EC" id="7.2.2.12" evidence="8"/>
<dbReference type="PRINTS" id="PR00941">
    <property type="entry name" value="CDATPASE"/>
</dbReference>
<accession>A0A1I3R987</accession>
<dbReference type="GO" id="GO:0016463">
    <property type="term" value="F:P-type zinc transporter activity"/>
    <property type="evidence" value="ECO:0007669"/>
    <property type="project" value="UniProtKB-EC"/>
</dbReference>
<dbReference type="InterPro" id="IPR036412">
    <property type="entry name" value="HAD-like_sf"/>
</dbReference>
<feature type="transmembrane region" description="Helical" evidence="10">
    <location>
        <begin position="97"/>
        <end position="120"/>
    </location>
</feature>
<dbReference type="AlphaFoldDB" id="A0A1I3R987"/>
<protein>
    <recommendedName>
        <fullName evidence="8">P-type Zn(2+) transporter</fullName>
        <ecNumber evidence="8">7.2.2.12</ecNumber>
    </recommendedName>
</protein>
<dbReference type="PANTHER" id="PTHR48085:SF5">
    <property type="entry name" value="CADMIUM_ZINC-TRANSPORTING ATPASE HMA4-RELATED"/>
    <property type="match status" value="1"/>
</dbReference>
<dbReference type="NCBIfam" id="TIGR01494">
    <property type="entry name" value="ATPase_P-type"/>
    <property type="match status" value="1"/>
</dbReference>
<dbReference type="InterPro" id="IPR036163">
    <property type="entry name" value="HMA_dom_sf"/>
</dbReference>
<dbReference type="InterPro" id="IPR023214">
    <property type="entry name" value="HAD_sf"/>
</dbReference>
<keyword evidence="7 10" id="KW-0472">Membrane</keyword>
<keyword evidence="5" id="KW-1278">Translocase</keyword>
<dbReference type="PROSITE" id="PS00154">
    <property type="entry name" value="ATPASE_E1_E2"/>
    <property type="match status" value="1"/>
</dbReference>
<keyword evidence="13" id="KW-1185">Reference proteome</keyword>
<evidence type="ECO:0000256" key="4">
    <source>
        <dbReference type="ARBA" id="ARBA00022723"/>
    </source>
</evidence>
<dbReference type="NCBIfam" id="TIGR01525">
    <property type="entry name" value="ATPase-IB_hvy"/>
    <property type="match status" value="1"/>
</dbReference>
<feature type="transmembrane region" description="Helical" evidence="10">
    <location>
        <begin position="172"/>
        <end position="199"/>
    </location>
</feature>
<evidence type="ECO:0000256" key="3">
    <source>
        <dbReference type="ARBA" id="ARBA00022692"/>
    </source>
</evidence>
<dbReference type="SUPFAM" id="SSF56784">
    <property type="entry name" value="HAD-like"/>
    <property type="match status" value="1"/>
</dbReference>
<dbReference type="Pfam" id="PF00702">
    <property type="entry name" value="Hydrolase"/>
    <property type="match status" value="1"/>
</dbReference>
<evidence type="ECO:0000256" key="10">
    <source>
        <dbReference type="RuleBase" id="RU362081"/>
    </source>
</evidence>
<feature type="transmembrane region" description="Helical" evidence="10">
    <location>
        <begin position="678"/>
        <end position="703"/>
    </location>
</feature>
<dbReference type="SUPFAM" id="SSF55008">
    <property type="entry name" value="HMA, heavy metal-associated domain"/>
    <property type="match status" value="1"/>
</dbReference>
<dbReference type="InterPro" id="IPR018303">
    <property type="entry name" value="ATPase_P-typ_P_site"/>
</dbReference>
<keyword evidence="6 10" id="KW-1133">Transmembrane helix</keyword>
<dbReference type="SFLD" id="SFLDS00003">
    <property type="entry name" value="Haloacid_Dehalogenase"/>
    <property type="match status" value="1"/>
</dbReference>
<evidence type="ECO:0000256" key="9">
    <source>
        <dbReference type="ARBA" id="ARBA00047308"/>
    </source>
</evidence>
<dbReference type="EMBL" id="FOQD01000020">
    <property type="protein sequence ID" value="SFJ43194.1"/>
    <property type="molecule type" value="Genomic_DNA"/>
</dbReference>
<dbReference type="SUPFAM" id="SSF81665">
    <property type="entry name" value="Calcium ATPase, transmembrane domain M"/>
    <property type="match status" value="1"/>
</dbReference>
<dbReference type="NCBIfam" id="TIGR01512">
    <property type="entry name" value="ATPase-IB2_Cd"/>
    <property type="match status" value="1"/>
</dbReference>
<keyword evidence="3 10" id="KW-0812">Transmembrane</keyword>
<feature type="transmembrane region" description="Helical" evidence="10">
    <location>
        <begin position="368"/>
        <end position="395"/>
    </location>
</feature>
<feature type="transmembrane region" description="Helical" evidence="10">
    <location>
        <begin position="132"/>
        <end position="152"/>
    </location>
</feature>
<evidence type="ECO:0000256" key="6">
    <source>
        <dbReference type="ARBA" id="ARBA00022989"/>
    </source>
</evidence>
<dbReference type="InterPro" id="IPR008250">
    <property type="entry name" value="ATPase_P-typ_transduc_dom_A_sf"/>
</dbReference>
<dbReference type="PANTHER" id="PTHR48085">
    <property type="entry name" value="CADMIUM/ZINC-TRANSPORTING ATPASE HMA2-RELATED"/>
    <property type="match status" value="1"/>
</dbReference>
<dbReference type="InterPro" id="IPR044492">
    <property type="entry name" value="P_typ_ATPase_HD_dom"/>
</dbReference>
<dbReference type="Proteomes" id="UP000199518">
    <property type="component" value="Unassembled WGS sequence"/>
</dbReference>
<evidence type="ECO:0000256" key="1">
    <source>
        <dbReference type="ARBA" id="ARBA00004370"/>
    </source>
</evidence>
<dbReference type="InterPro" id="IPR051014">
    <property type="entry name" value="Cation_Transport_ATPase_IB"/>
</dbReference>
<dbReference type="InterPro" id="IPR023298">
    <property type="entry name" value="ATPase_P-typ_TM_dom_sf"/>
</dbReference>
<dbReference type="SFLD" id="SFLDF00027">
    <property type="entry name" value="p-type_atpase"/>
    <property type="match status" value="1"/>
</dbReference>